<dbReference type="Proteomes" id="UP000003656">
    <property type="component" value="Unassembled WGS sequence"/>
</dbReference>
<dbReference type="STRING" id="561180.BIFGAL_03444"/>
<comment type="caution">
    <text evidence="2">The sequence shown here is derived from an EMBL/GenBank/DDBJ whole genome shotgun (WGS) entry which is preliminary data.</text>
</comment>
<evidence type="ECO:0000256" key="1">
    <source>
        <dbReference type="SAM" id="MobiDB-lite"/>
    </source>
</evidence>
<reference evidence="2 3" key="1">
    <citation type="submission" date="2009-11" db="EMBL/GenBank/DDBJ databases">
        <authorList>
            <person name="Weinstock G."/>
            <person name="Sodergren E."/>
            <person name="Clifton S."/>
            <person name="Fulton L."/>
            <person name="Fulton B."/>
            <person name="Courtney L."/>
            <person name="Fronick C."/>
            <person name="Harrison M."/>
            <person name="Strong C."/>
            <person name="Farmer C."/>
            <person name="Delahaunty K."/>
            <person name="Markovic C."/>
            <person name="Hall O."/>
            <person name="Minx P."/>
            <person name="Tomlinson C."/>
            <person name="Mitreva M."/>
            <person name="Nelson J."/>
            <person name="Hou S."/>
            <person name="Wollam A."/>
            <person name="Pepin K.H."/>
            <person name="Johnson M."/>
            <person name="Bhonagiri V."/>
            <person name="Nash W.E."/>
            <person name="Warren W."/>
            <person name="Chinwalla A."/>
            <person name="Mardis E.R."/>
            <person name="Wilson R.K."/>
        </authorList>
    </citation>
    <scope>NUCLEOTIDE SEQUENCE [LARGE SCALE GENOMIC DNA]</scope>
    <source>
        <strain evidence="2 3">DSM 20093</strain>
    </source>
</reference>
<feature type="region of interest" description="Disordered" evidence="1">
    <location>
        <begin position="1"/>
        <end position="54"/>
    </location>
</feature>
<evidence type="ECO:0000313" key="3">
    <source>
        <dbReference type="Proteomes" id="UP000003656"/>
    </source>
</evidence>
<evidence type="ECO:0000313" key="2">
    <source>
        <dbReference type="EMBL" id="EFA23327.1"/>
    </source>
</evidence>
<dbReference type="RefSeq" id="WP_006294893.1">
    <property type="nucleotide sequence ID" value="NZ_JGYW01000008.1"/>
</dbReference>
<accession>D1NUC3</accession>
<dbReference type="EMBL" id="ABXB03000002">
    <property type="protein sequence ID" value="EFA23327.1"/>
    <property type="molecule type" value="Genomic_DNA"/>
</dbReference>
<dbReference type="AlphaFoldDB" id="D1NUC3"/>
<sequence length="100" mass="11353">MPRTELAPQTHRMRSAAQGLQKREQELAQMEQLVPEPEPLPNQEAGPPQNPALEPELEQLVTQTATQQWWRLPDPTAVRHTAYKTANPIAIVNHIAYKKT</sequence>
<name>D1NUC3_9BIFI</name>
<organism evidence="2 3">
    <name type="scientific">Bifidobacterium gallicum DSM 20093 = LMG 11596</name>
    <dbReference type="NCBI Taxonomy" id="561180"/>
    <lineage>
        <taxon>Bacteria</taxon>
        <taxon>Bacillati</taxon>
        <taxon>Actinomycetota</taxon>
        <taxon>Actinomycetes</taxon>
        <taxon>Bifidobacteriales</taxon>
        <taxon>Bifidobacteriaceae</taxon>
        <taxon>Bifidobacterium</taxon>
    </lineage>
</organism>
<protein>
    <submittedName>
        <fullName evidence="2">Uncharacterized protein</fullName>
    </submittedName>
</protein>
<proteinExistence type="predicted"/>
<gene>
    <name evidence="2" type="ORF">BIFGAL_03444</name>
</gene>